<dbReference type="EMBL" id="CP024444">
    <property type="protein sequence ID" value="ATR79640.1"/>
    <property type="molecule type" value="Genomic_DNA"/>
</dbReference>
<sequence>MEEISISMKLFIIGNAVFFVLLFGSRVYRFFELRRREKQWDREELIDKFGENYQNNPEYLEYKALMKKVGIKV</sequence>
<evidence type="ECO:0000313" key="3">
    <source>
        <dbReference type="EMBL" id="MDI4510263.1"/>
    </source>
</evidence>
<keyword evidence="1" id="KW-0812">Transmembrane</keyword>
<dbReference type="EMBL" id="SSCJ01000007">
    <property type="protein sequence ID" value="MDI4510263.1"/>
    <property type="molecule type" value="Genomic_DNA"/>
</dbReference>
<organism evidence="2 4">
    <name type="scientific">Faucicola osloensis</name>
    <name type="common">Moraxella osloensis</name>
    <dbReference type="NCBI Taxonomy" id="34062"/>
    <lineage>
        <taxon>Bacteria</taxon>
        <taxon>Pseudomonadati</taxon>
        <taxon>Pseudomonadota</taxon>
        <taxon>Gammaproteobacteria</taxon>
        <taxon>Moraxellales</taxon>
        <taxon>Moraxellaceae</taxon>
        <taxon>Faucicola</taxon>
    </lineage>
</organism>
<reference evidence="4" key="1">
    <citation type="submission" date="2017-10" db="EMBL/GenBank/DDBJ databases">
        <title>Complete genome sequence of Moraxella osloensis NP7 isolated from human skin.</title>
        <authorList>
            <person name="Lee K."/>
            <person name="Lim J.Y."/>
            <person name="Hwang I."/>
        </authorList>
    </citation>
    <scope>NUCLEOTIDE SEQUENCE [LARGE SCALE GENOMIC DNA]</scope>
    <source>
        <strain evidence="4">NP7</strain>
        <plasmid evidence="4">pnp7-1</plasmid>
    </source>
</reference>
<feature type="transmembrane region" description="Helical" evidence="1">
    <location>
        <begin position="6"/>
        <end position="28"/>
    </location>
</feature>
<geneLocation type="plasmid" evidence="2">
    <name>pNP7-1</name>
</geneLocation>
<evidence type="ECO:0000256" key="1">
    <source>
        <dbReference type="SAM" id="Phobius"/>
    </source>
</evidence>
<keyword evidence="1" id="KW-0472">Membrane</keyword>
<proteinExistence type="predicted"/>
<keyword evidence="2" id="KW-0614">Plasmid</keyword>
<protein>
    <submittedName>
        <fullName evidence="2">Uncharacterized protein</fullName>
    </submittedName>
</protein>
<dbReference type="Proteomes" id="UP000229340">
    <property type="component" value="Plasmid pNP7-1"/>
</dbReference>
<dbReference type="AlphaFoldDB" id="A0A2D2LXE4"/>
<reference evidence="3" key="4">
    <citation type="submission" date="2019-04" db="EMBL/GenBank/DDBJ databases">
        <title>Moraxella osloensis CCUG 73412, isolated from corneal scrapings as causative agent of keratitis.</title>
        <authorList>
            <person name="Connolly G."/>
            <person name="Jaen-Luchoro D."/>
            <person name="Pinyeiro-Iglesias B."/>
            <person name="Curry A."/>
            <person name="Knowles S."/>
            <person name="Moore E.R.B."/>
        </authorList>
    </citation>
    <scope>NUCLEOTIDE SEQUENCE</scope>
    <source>
        <strain evidence="3">CCUG 73412</strain>
    </source>
</reference>
<gene>
    <name evidence="3" type="ORF">E6P75_08590</name>
    <name evidence="2" type="ORF">NP7_09730</name>
</gene>
<dbReference type="RefSeq" id="WP_100271009.1">
    <property type="nucleotide sequence ID" value="NZ_CP024444.1"/>
</dbReference>
<keyword evidence="1" id="KW-1133">Transmembrane helix</keyword>
<accession>A0A2D2LXE4</accession>
<reference evidence="2" key="2">
    <citation type="journal article" date="2018" name="Genome Announc.">
        <title>Complete Genome Sequences of Three Moraxella osloensis Strains Isolated from Human Skin.</title>
        <authorList>
            <person name="Lim J.Y."/>
            <person name="Hwang I."/>
            <person name="Ganzorig M."/>
            <person name="Huang S.L."/>
            <person name="Cho G.S."/>
            <person name="Franz C.M.A.P."/>
            <person name="Lee K."/>
        </authorList>
    </citation>
    <scope>NUCLEOTIDE SEQUENCE</scope>
    <source>
        <strain evidence="2">NP7</strain>
        <plasmid evidence="2">pNP7-1</plasmid>
    </source>
</reference>
<reference evidence="2" key="3">
    <citation type="journal article" date="2018" name="Misainmurhag Hoiji">
        <title>Complete genome sequence of multidrug-resistant Moraxella osloensis NP7 with multiple plasmids isolated from human skin.</title>
        <authorList>
            <person name="Ganzorig M."/>
            <person name="Lim J.Y."/>
            <person name="Hwang I."/>
            <person name="Lee K."/>
        </authorList>
    </citation>
    <scope>NUCLEOTIDE SEQUENCE</scope>
    <source>
        <strain evidence="2">NP7</strain>
        <plasmid evidence="2">pNP7-1</plasmid>
    </source>
</reference>
<geneLocation type="plasmid" evidence="4">
    <name>pnp7-1</name>
</geneLocation>
<name>A0A2D2LXE4_FAUOS</name>
<evidence type="ECO:0000313" key="4">
    <source>
        <dbReference type="Proteomes" id="UP000229340"/>
    </source>
</evidence>
<evidence type="ECO:0000313" key="2">
    <source>
        <dbReference type="EMBL" id="ATR79640.1"/>
    </source>
</evidence>